<reference evidence="3 4" key="1">
    <citation type="submission" date="2024-10" db="EMBL/GenBank/DDBJ databases">
        <title>The Natural Products Discovery Center: Release of the First 8490 Sequenced Strains for Exploring Actinobacteria Biosynthetic Diversity.</title>
        <authorList>
            <person name="Kalkreuter E."/>
            <person name="Kautsar S.A."/>
            <person name="Yang D."/>
            <person name="Bader C.D."/>
            <person name="Teijaro C.N."/>
            <person name="Fluegel L."/>
            <person name="Davis C.M."/>
            <person name="Simpson J.R."/>
            <person name="Lauterbach L."/>
            <person name="Steele A.D."/>
            <person name="Gui C."/>
            <person name="Meng S."/>
            <person name="Li G."/>
            <person name="Viehrig K."/>
            <person name="Ye F."/>
            <person name="Su P."/>
            <person name="Kiefer A.F."/>
            <person name="Nichols A."/>
            <person name="Cepeda A.J."/>
            <person name="Yan W."/>
            <person name="Fan B."/>
            <person name="Jiang Y."/>
            <person name="Adhikari A."/>
            <person name="Zheng C.-J."/>
            <person name="Schuster L."/>
            <person name="Cowan T.M."/>
            <person name="Smanski M.J."/>
            <person name="Chevrette M.G."/>
            <person name="De Carvalho L.P.S."/>
            <person name="Shen B."/>
        </authorList>
    </citation>
    <scope>NUCLEOTIDE SEQUENCE [LARGE SCALE GENOMIC DNA]</scope>
    <source>
        <strain evidence="3 4">NPDC001281</strain>
    </source>
</reference>
<evidence type="ECO:0000313" key="4">
    <source>
        <dbReference type="Proteomes" id="UP001602119"/>
    </source>
</evidence>
<sequence>MSSRLAVIAVSLVSGVIIALSVVAIVLVLNPESAPPAVPGAGHDRSDGPNLVMEGQTPPAVGQEPALGQERDVGQEPAPGQEPALGQEAGEERTEAGVRRAAQTTLDFYSSGAYGEFWDSWTADARKLIARDDYLRMFELCKPIAENLGFEIKGVTLDGDVADVQVTRLLAAFTYRFRYEGGRWRYIPDQQAQTDYTSKTVEQMASERRASRGCAD</sequence>
<keyword evidence="2" id="KW-0472">Membrane</keyword>
<comment type="caution">
    <text evidence="3">The sequence shown here is derived from an EMBL/GenBank/DDBJ whole genome shotgun (WGS) entry which is preliminary data.</text>
</comment>
<evidence type="ECO:0000256" key="2">
    <source>
        <dbReference type="SAM" id="Phobius"/>
    </source>
</evidence>
<keyword evidence="4" id="KW-1185">Reference proteome</keyword>
<accession>A0ABW6V207</accession>
<evidence type="ECO:0000256" key="1">
    <source>
        <dbReference type="SAM" id="MobiDB-lite"/>
    </source>
</evidence>
<feature type="transmembrane region" description="Helical" evidence="2">
    <location>
        <begin position="7"/>
        <end position="29"/>
    </location>
</feature>
<feature type="region of interest" description="Disordered" evidence="1">
    <location>
        <begin position="34"/>
        <end position="97"/>
    </location>
</feature>
<organism evidence="3 4">
    <name type="scientific">Microtetraspora fusca</name>
    <dbReference type="NCBI Taxonomy" id="1997"/>
    <lineage>
        <taxon>Bacteria</taxon>
        <taxon>Bacillati</taxon>
        <taxon>Actinomycetota</taxon>
        <taxon>Actinomycetes</taxon>
        <taxon>Streptosporangiales</taxon>
        <taxon>Streptosporangiaceae</taxon>
        <taxon>Microtetraspora</taxon>
    </lineage>
</organism>
<protein>
    <submittedName>
        <fullName evidence="3">Uncharacterized protein</fullName>
    </submittedName>
</protein>
<keyword evidence="2" id="KW-1133">Transmembrane helix</keyword>
<evidence type="ECO:0000313" key="3">
    <source>
        <dbReference type="EMBL" id="MFF4773245.1"/>
    </source>
</evidence>
<keyword evidence="2" id="KW-0812">Transmembrane</keyword>
<proteinExistence type="predicted"/>
<dbReference type="Proteomes" id="UP001602119">
    <property type="component" value="Unassembled WGS sequence"/>
</dbReference>
<gene>
    <name evidence="3" type="ORF">ACFY05_10340</name>
</gene>
<name>A0ABW6V207_MICFU</name>
<dbReference type="EMBL" id="JBIAXI010000005">
    <property type="protein sequence ID" value="MFF4773245.1"/>
    <property type="molecule type" value="Genomic_DNA"/>
</dbReference>
<dbReference type="RefSeq" id="WP_387341625.1">
    <property type="nucleotide sequence ID" value="NZ_JBIAXI010000005.1"/>
</dbReference>